<gene>
    <name evidence="3" type="ORF">BBBOND_0103835</name>
</gene>
<dbReference type="PROSITE" id="PS50053">
    <property type="entry name" value="UBIQUITIN_2"/>
    <property type="match status" value="1"/>
</dbReference>
<name>A0A061D8J7_BABBI</name>
<keyword evidence="4" id="KW-1185">Reference proteome</keyword>
<feature type="domain" description="Ubiquitin-like" evidence="2">
    <location>
        <begin position="1"/>
        <end position="46"/>
    </location>
</feature>
<sequence length="99" mass="11447">MQILIKTLTGQRVPFDFEPCDTVAQVKRILQESERRRNILRDTHRMQRASNCSRYGSSTPVSAVASRHLTAPQADTSRTSSRSRTTRSRPALRYTWFYS</sequence>
<dbReference type="InterPro" id="IPR000626">
    <property type="entry name" value="Ubiquitin-like_dom"/>
</dbReference>
<dbReference type="Proteomes" id="UP000033188">
    <property type="component" value="Chromosome 1"/>
</dbReference>
<dbReference type="RefSeq" id="XP_012766256.1">
    <property type="nucleotide sequence ID" value="XM_012910802.1"/>
</dbReference>
<feature type="compositionally biased region" description="Polar residues" evidence="1">
    <location>
        <begin position="48"/>
        <end position="61"/>
    </location>
</feature>
<evidence type="ECO:0000313" key="4">
    <source>
        <dbReference type="Proteomes" id="UP000033188"/>
    </source>
</evidence>
<dbReference type="VEuPathDB" id="PiroplasmaDB:BBBOND_0103835"/>
<evidence type="ECO:0000256" key="1">
    <source>
        <dbReference type="SAM" id="MobiDB-lite"/>
    </source>
</evidence>
<organism evidence="3 4">
    <name type="scientific">Babesia bigemina</name>
    <dbReference type="NCBI Taxonomy" id="5866"/>
    <lineage>
        <taxon>Eukaryota</taxon>
        <taxon>Sar</taxon>
        <taxon>Alveolata</taxon>
        <taxon>Apicomplexa</taxon>
        <taxon>Aconoidasida</taxon>
        <taxon>Piroplasmida</taxon>
        <taxon>Babesiidae</taxon>
        <taxon>Babesia</taxon>
    </lineage>
</organism>
<dbReference type="SUPFAM" id="SSF54236">
    <property type="entry name" value="Ubiquitin-like"/>
    <property type="match status" value="1"/>
</dbReference>
<evidence type="ECO:0000259" key="2">
    <source>
        <dbReference type="PROSITE" id="PS50053"/>
    </source>
</evidence>
<dbReference type="GeneID" id="24562611"/>
<reference evidence="4" key="1">
    <citation type="journal article" date="2014" name="Nucleic Acids Res.">
        <title>The evolutionary dynamics of variant antigen genes in Babesia reveal a history of genomic innovation underlying host-parasite interaction.</title>
        <authorList>
            <person name="Jackson A.P."/>
            <person name="Otto T.D."/>
            <person name="Darby A."/>
            <person name="Ramaprasad A."/>
            <person name="Xia D."/>
            <person name="Echaide I.E."/>
            <person name="Farber M."/>
            <person name="Gahlot S."/>
            <person name="Gamble J."/>
            <person name="Gupta D."/>
            <person name="Gupta Y."/>
            <person name="Jackson L."/>
            <person name="Malandrin L."/>
            <person name="Malas T.B."/>
            <person name="Moussa E."/>
            <person name="Nair M."/>
            <person name="Reid A.J."/>
            <person name="Sanders M."/>
            <person name="Sharma J."/>
            <person name="Tracey A."/>
            <person name="Quail M.A."/>
            <person name="Weir W."/>
            <person name="Wastling J.M."/>
            <person name="Hall N."/>
            <person name="Willadsen P."/>
            <person name="Lingelbach K."/>
            <person name="Shiels B."/>
            <person name="Tait A."/>
            <person name="Berriman M."/>
            <person name="Allred D.R."/>
            <person name="Pain A."/>
        </authorList>
    </citation>
    <scope>NUCLEOTIDE SEQUENCE [LARGE SCALE GENOMIC DNA]</scope>
    <source>
        <strain evidence="4">Bond</strain>
    </source>
</reference>
<feature type="region of interest" description="Disordered" evidence="1">
    <location>
        <begin position="48"/>
        <end position="88"/>
    </location>
</feature>
<evidence type="ECO:0000313" key="3">
    <source>
        <dbReference type="EMBL" id="CDR94070.1"/>
    </source>
</evidence>
<accession>A0A061D8J7</accession>
<dbReference type="KEGG" id="bbig:BBBOND_0103835"/>
<protein>
    <recommendedName>
        <fullName evidence="2">Ubiquitin-like domain-containing protein</fullName>
    </recommendedName>
</protein>
<dbReference type="EMBL" id="LK391707">
    <property type="protein sequence ID" value="CDR94070.1"/>
    <property type="molecule type" value="Genomic_DNA"/>
</dbReference>
<dbReference type="InterPro" id="IPR029071">
    <property type="entry name" value="Ubiquitin-like_domsf"/>
</dbReference>
<proteinExistence type="predicted"/>
<dbReference type="AlphaFoldDB" id="A0A061D8J7"/>
<dbReference type="OrthoDB" id="1043111at2759"/>
<dbReference type="Gene3D" id="3.10.20.90">
    <property type="entry name" value="Phosphatidylinositol 3-kinase Catalytic Subunit, Chain A, domain 1"/>
    <property type="match status" value="1"/>
</dbReference>